<feature type="chain" id="PRO_5020441652" evidence="10">
    <location>
        <begin position="23"/>
        <end position="1079"/>
    </location>
</feature>
<evidence type="ECO:0000256" key="9">
    <source>
        <dbReference type="RuleBase" id="RU003357"/>
    </source>
</evidence>
<sequence>MKSKFNWIFTCLFALCIQVAIAQEKTLSGVVSEDGMPLPGVTVVIQGTQEGTQTDLDGKYSIRVNTGDVVVFSFIGMNDVRHTVGASTTYNANMTVEDNFLDEVIVVGYGTATKESFTGSATQVAAKEIEKKNVSNAVQALAGEAAGVRIITETGQPGSEPKVRIRGFGSVNGNRSPLYIVDGTPFFGNVSSINPADIESMSVLKDATATAIYGSRGANGVVIINTKTGKGQESFIEVDAKTGINWRNLPRYNVITSPEEYIEYSWEAMRNYGKFGYELNDNESIDFANELLFDGDYGIASKYNMWKVADGAELIDPATGKVRPGVQRLYNPENWEDYAFQSSRRIEANLKMGGSSEKTSYFTSLGYLKDEGYSINSDYERVSARLNLQHKPKDWLEAKMNIGYSHSQSNNAGQSEDSGSVFWFVDNIPSIYPLFSRDAKGNKIPESHYGGYEYDYGEDRGFGALTNSIADAHYGKDRRTRDEINVNASFTVDIYDGLTFETTIGGQYYNNTRDILNHRYFGSAESMGGSIDKIKTELFTYNWLKMLRYKKSFGAHGLEVLAAHENNYYEGRYNSASKYDLANPSGTELNNGGLTSPSYGWLDQSSIESYFGQVNYDYEGKYFLSGSVRRDGASKFKRDKWGTFYSIGGAWVMSKEDFMMDQNVFSHLKLKASYGTTGDQTPFVTIGGVLQEAYHPGEILWEVSNYNGKLAIYEDKVGNADLTWEKSKMFQTGIEFSLGRFLDISVDYYLKNTDDLIFDRRVGPSAGYALMTVNDGGLRNQGIEFDVTAHLLKTKDAYIDLSLNGETLKNKLTKMPIDPTTGQQKPLDVSGMFGRAVGYSIGDFYMREWAGVDSKTGEGLWYVYTYQDENNKTQTVASLHDFLAANPGMEGKLTKETTNNYAVASQSFVGKSAIPKLRGGINLSAGYKGWELSVQMLYSLGGYAYDGTYAALMGNGTIGGNNWHKDMAGRWQKPGDITDIPRLSNEVSANDVYVNGTSTRFLTKADYLSINNIRLGYNVPAKFLKQIGLADLSFFVSGDNLWLFTKRKGFNPSGQEFGTSDYYQYTPLSTVTGGVRVKF</sequence>
<name>A0A4R7FA41_9FLAO</name>
<feature type="domain" description="TonB-dependent receptor plug" evidence="12">
    <location>
        <begin position="114"/>
        <end position="221"/>
    </location>
</feature>
<dbReference type="InterPro" id="IPR037066">
    <property type="entry name" value="Plug_dom_sf"/>
</dbReference>
<evidence type="ECO:0000313" key="13">
    <source>
        <dbReference type="EMBL" id="TDS65324.1"/>
    </source>
</evidence>
<dbReference type="InterPro" id="IPR000531">
    <property type="entry name" value="Beta-barrel_TonB"/>
</dbReference>
<comment type="caution">
    <text evidence="13">The sequence shown here is derived from an EMBL/GenBank/DDBJ whole genome shotgun (WGS) entry which is preliminary data.</text>
</comment>
<dbReference type="InterPro" id="IPR023997">
    <property type="entry name" value="TonB-dep_OMP_SusC/RagA_CS"/>
</dbReference>
<evidence type="ECO:0000259" key="12">
    <source>
        <dbReference type="Pfam" id="PF07715"/>
    </source>
</evidence>
<comment type="similarity">
    <text evidence="8 9">Belongs to the TonB-dependent receptor family.</text>
</comment>
<proteinExistence type="inferred from homology"/>
<dbReference type="RefSeq" id="WP_133711549.1">
    <property type="nucleotide sequence ID" value="NZ_SOAG01000002.1"/>
</dbReference>
<keyword evidence="14" id="KW-1185">Reference proteome</keyword>
<keyword evidence="7 8" id="KW-0998">Cell outer membrane</keyword>
<dbReference type="InterPro" id="IPR008969">
    <property type="entry name" value="CarboxyPept-like_regulatory"/>
</dbReference>
<dbReference type="InterPro" id="IPR023996">
    <property type="entry name" value="TonB-dep_OMP_SusC/RagA"/>
</dbReference>
<keyword evidence="4 8" id="KW-0812">Transmembrane</keyword>
<keyword evidence="5 9" id="KW-0798">TonB box</keyword>
<dbReference type="InterPro" id="IPR039426">
    <property type="entry name" value="TonB-dep_rcpt-like"/>
</dbReference>
<evidence type="ECO:0000256" key="7">
    <source>
        <dbReference type="ARBA" id="ARBA00023237"/>
    </source>
</evidence>
<keyword evidence="2 8" id="KW-0813">Transport</keyword>
<dbReference type="InterPro" id="IPR012910">
    <property type="entry name" value="Plug_dom"/>
</dbReference>
<keyword evidence="3 8" id="KW-1134">Transmembrane beta strand</keyword>
<evidence type="ECO:0000256" key="1">
    <source>
        <dbReference type="ARBA" id="ARBA00004571"/>
    </source>
</evidence>
<evidence type="ECO:0000256" key="5">
    <source>
        <dbReference type="ARBA" id="ARBA00023077"/>
    </source>
</evidence>
<dbReference type="GO" id="GO:0009279">
    <property type="term" value="C:cell outer membrane"/>
    <property type="evidence" value="ECO:0007669"/>
    <property type="project" value="UniProtKB-SubCell"/>
</dbReference>
<keyword evidence="10" id="KW-0732">Signal</keyword>
<evidence type="ECO:0000256" key="4">
    <source>
        <dbReference type="ARBA" id="ARBA00022692"/>
    </source>
</evidence>
<feature type="signal peptide" evidence="10">
    <location>
        <begin position="1"/>
        <end position="22"/>
    </location>
</feature>
<evidence type="ECO:0000256" key="3">
    <source>
        <dbReference type="ARBA" id="ARBA00022452"/>
    </source>
</evidence>
<evidence type="ECO:0000256" key="10">
    <source>
        <dbReference type="SAM" id="SignalP"/>
    </source>
</evidence>
<evidence type="ECO:0000256" key="8">
    <source>
        <dbReference type="PROSITE-ProRule" id="PRU01360"/>
    </source>
</evidence>
<dbReference type="Gene3D" id="2.170.130.10">
    <property type="entry name" value="TonB-dependent receptor, plug domain"/>
    <property type="match status" value="1"/>
</dbReference>
<protein>
    <submittedName>
        <fullName evidence="13">TonB-linked SusC/RagA family outer membrane protein</fullName>
    </submittedName>
</protein>
<organism evidence="13 14">
    <name type="scientific">Myroides indicus</name>
    <dbReference type="NCBI Taxonomy" id="1323422"/>
    <lineage>
        <taxon>Bacteria</taxon>
        <taxon>Pseudomonadati</taxon>
        <taxon>Bacteroidota</taxon>
        <taxon>Flavobacteriia</taxon>
        <taxon>Flavobacteriales</taxon>
        <taxon>Flavobacteriaceae</taxon>
        <taxon>Myroides</taxon>
    </lineage>
</organism>
<reference evidence="13 14" key="1">
    <citation type="submission" date="2019-03" db="EMBL/GenBank/DDBJ databases">
        <title>Genomic Encyclopedia of Archaeal and Bacterial Type Strains, Phase II (KMG-II): from individual species to whole genera.</title>
        <authorList>
            <person name="Goeker M."/>
        </authorList>
    </citation>
    <scope>NUCLEOTIDE SEQUENCE [LARGE SCALE GENOMIC DNA]</scope>
    <source>
        <strain evidence="13 14">DSM 28213</strain>
    </source>
</reference>
<evidence type="ECO:0000256" key="6">
    <source>
        <dbReference type="ARBA" id="ARBA00023136"/>
    </source>
</evidence>
<dbReference type="OrthoDB" id="9768177at2"/>
<evidence type="ECO:0000259" key="11">
    <source>
        <dbReference type="Pfam" id="PF00593"/>
    </source>
</evidence>
<dbReference type="Gene3D" id="2.40.170.20">
    <property type="entry name" value="TonB-dependent receptor, beta-barrel domain"/>
    <property type="match status" value="1"/>
</dbReference>
<dbReference type="EMBL" id="SOAG01000002">
    <property type="protein sequence ID" value="TDS65324.1"/>
    <property type="molecule type" value="Genomic_DNA"/>
</dbReference>
<dbReference type="SUPFAM" id="SSF56935">
    <property type="entry name" value="Porins"/>
    <property type="match status" value="1"/>
</dbReference>
<comment type="subcellular location">
    <subcellularLocation>
        <location evidence="1 8">Cell outer membrane</location>
        <topology evidence="1 8">Multi-pass membrane protein</topology>
    </subcellularLocation>
</comment>
<dbReference type="InterPro" id="IPR036942">
    <property type="entry name" value="Beta-barrel_TonB_sf"/>
</dbReference>
<keyword evidence="6 8" id="KW-0472">Membrane</keyword>
<dbReference type="PROSITE" id="PS52016">
    <property type="entry name" value="TONB_DEPENDENT_REC_3"/>
    <property type="match status" value="1"/>
</dbReference>
<accession>A0A4R7FA41</accession>
<dbReference type="NCBIfam" id="TIGR04056">
    <property type="entry name" value="OMP_RagA_SusC"/>
    <property type="match status" value="1"/>
</dbReference>
<dbReference type="Proteomes" id="UP000295215">
    <property type="component" value="Unassembled WGS sequence"/>
</dbReference>
<dbReference type="SUPFAM" id="SSF49464">
    <property type="entry name" value="Carboxypeptidase regulatory domain-like"/>
    <property type="match status" value="1"/>
</dbReference>
<dbReference type="Pfam" id="PF07715">
    <property type="entry name" value="Plug"/>
    <property type="match status" value="1"/>
</dbReference>
<evidence type="ECO:0000313" key="14">
    <source>
        <dbReference type="Proteomes" id="UP000295215"/>
    </source>
</evidence>
<dbReference type="NCBIfam" id="TIGR04057">
    <property type="entry name" value="SusC_RagA_signa"/>
    <property type="match status" value="1"/>
</dbReference>
<dbReference type="Gene3D" id="2.60.40.1120">
    <property type="entry name" value="Carboxypeptidase-like, regulatory domain"/>
    <property type="match status" value="1"/>
</dbReference>
<gene>
    <name evidence="13" type="ORF">C8P70_102108</name>
</gene>
<evidence type="ECO:0000256" key="2">
    <source>
        <dbReference type="ARBA" id="ARBA00022448"/>
    </source>
</evidence>
<dbReference type="AlphaFoldDB" id="A0A4R7FA41"/>
<feature type="domain" description="TonB-dependent receptor-like beta-barrel" evidence="11">
    <location>
        <begin position="448"/>
        <end position="1041"/>
    </location>
</feature>
<dbReference type="Pfam" id="PF00593">
    <property type="entry name" value="TonB_dep_Rec_b-barrel"/>
    <property type="match status" value="1"/>
</dbReference>
<dbReference type="Pfam" id="PF13715">
    <property type="entry name" value="CarbopepD_reg_2"/>
    <property type="match status" value="1"/>
</dbReference>